<dbReference type="InterPro" id="IPR038713">
    <property type="entry name" value="Terminase_Gp1_N_sf"/>
</dbReference>
<proteinExistence type="predicted"/>
<dbReference type="AlphaFoldDB" id="A0A0F5F0J9"/>
<dbReference type="STRING" id="728.VY92_02290"/>
<reference evidence="1 4" key="2">
    <citation type="submission" date="2018-11" db="EMBL/GenBank/DDBJ databases">
        <title>Sequencing Av. paragallinarum serogroups.</title>
        <authorList>
            <person name="Hellmuth J.E."/>
            <person name="Boucher C.E."/>
            <person name="Cason E.D."/>
        </authorList>
    </citation>
    <scope>NUCLEOTIDE SEQUENCE [LARGE SCALE GENOMIC DNA]</scope>
    <source>
        <strain evidence="1 4">SA-3</strain>
    </source>
</reference>
<evidence type="ECO:0000313" key="1">
    <source>
        <dbReference type="EMBL" id="RZN60140.1"/>
    </source>
</evidence>
<protein>
    <submittedName>
        <fullName evidence="2">Terminase small subunit</fullName>
    </submittedName>
</protein>
<sequence length="88" mass="10240">MPRLRSEELTPRKAAFVQKYIELGNAAEAFRATHANAANMQPHSLRARASNLLNDYRVYYRIKALIAEKRKRGEKLPHFNGRPEFNEE</sequence>
<dbReference type="GO" id="GO:0051276">
    <property type="term" value="P:chromosome organization"/>
    <property type="evidence" value="ECO:0007669"/>
    <property type="project" value="InterPro"/>
</dbReference>
<dbReference type="Proteomes" id="UP000294229">
    <property type="component" value="Unassembled WGS sequence"/>
</dbReference>
<dbReference type="GeneID" id="66257398"/>
<gene>
    <name evidence="1" type="ORF">EIG79_04300</name>
    <name evidence="2" type="ORF">NCTC10926_01426</name>
</gene>
<dbReference type="OrthoDB" id="8227562at2"/>
<evidence type="ECO:0000313" key="2">
    <source>
        <dbReference type="EMBL" id="SUU98021.1"/>
    </source>
</evidence>
<dbReference type="Proteomes" id="UP000254620">
    <property type="component" value="Unassembled WGS sequence"/>
</dbReference>
<dbReference type="RefSeq" id="WP_046097252.1">
    <property type="nucleotide sequence ID" value="NZ_CP034110.1"/>
</dbReference>
<accession>A0A0F5F0J9</accession>
<dbReference type="eggNOG" id="ENOG5031K7Q">
    <property type="taxonomic scope" value="Bacteria"/>
</dbReference>
<dbReference type="KEGG" id="apag:EIA51_01575"/>
<evidence type="ECO:0000313" key="4">
    <source>
        <dbReference type="Proteomes" id="UP000294229"/>
    </source>
</evidence>
<evidence type="ECO:0000313" key="3">
    <source>
        <dbReference type="Proteomes" id="UP000254620"/>
    </source>
</evidence>
<dbReference type="EMBL" id="UFSW01000001">
    <property type="protein sequence ID" value="SUU98021.1"/>
    <property type="molecule type" value="Genomic_DNA"/>
</dbReference>
<dbReference type="EMBL" id="RQXS01000013">
    <property type="protein sequence ID" value="RZN60140.1"/>
    <property type="molecule type" value="Genomic_DNA"/>
</dbReference>
<name>A0A0F5F0J9_AVIPA</name>
<organism evidence="1 4">
    <name type="scientific">Avibacterium paragallinarum</name>
    <name type="common">Haemophilus gallinarum</name>
    <dbReference type="NCBI Taxonomy" id="728"/>
    <lineage>
        <taxon>Bacteria</taxon>
        <taxon>Pseudomonadati</taxon>
        <taxon>Pseudomonadota</taxon>
        <taxon>Gammaproteobacteria</taxon>
        <taxon>Pasteurellales</taxon>
        <taxon>Pasteurellaceae</taxon>
        <taxon>Avibacterium</taxon>
    </lineage>
</organism>
<dbReference type="Gene3D" id="1.10.10.1400">
    <property type="entry name" value="Terminase, small subunit, N-terminal DNA-binding domain, HTH motif"/>
    <property type="match status" value="1"/>
</dbReference>
<reference evidence="2 3" key="1">
    <citation type="submission" date="2018-06" db="EMBL/GenBank/DDBJ databases">
        <authorList>
            <consortium name="Pathogen Informatics"/>
            <person name="Doyle S."/>
        </authorList>
    </citation>
    <scope>NUCLEOTIDE SEQUENCE [LARGE SCALE GENOMIC DNA]</scope>
    <source>
        <strain evidence="2 3">NCTC10926</strain>
    </source>
</reference>